<reference evidence="2" key="1">
    <citation type="submission" date="2021-11" db="EMBL/GenBank/DDBJ databases">
        <title>Streptomyces corallinus and Kineosporia corallina sp. nov., two new coral-derived marine actinobacteria.</title>
        <authorList>
            <person name="Buangrab K."/>
            <person name="Sutthacheep M."/>
            <person name="Yeemin T."/>
            <person name="Harunari E."/>
            <person name="Igarashi Y."/>
            <person name="Sripreechasak P."/>
            <person name="Kanchanasin P."/>
            <person name="Tanasupawat S."/>
            <person name="Phongsopitanun W."/>
        </authorList>
    </citation>
    <scope>NUCLEOTIDE SEQUENCE</scope>
    <source>
        <strain evidence="2">JCM 31032</strain>
    </source>
</reference>
<gene>
    <name evidence="2" type="ORF">LR394_06995</name>
</gene>
<accession>A0A9X1NBA8</accession>
<sequence length="275" mass="30057">MKTEDEVVDRLQRLAGQVSERSEPFPGVSTAIQRRRRRQITRNSGIALAGVVVAVVIGVETLTGSAFERPDQATVMSTPSATSTAQSVVEEAGYPGETRGTLAQDKEWIAELERRVRSSETELSNGSLKIASRHQVKVVAAGDLADHTRYAVVLYQADDRFRKNRWHRTFWLGQADSAAEDMLRNGGDDRSRTGDLPVEPKVLITTNDWITDPSKAVVIVSAPQAEAARIASGGSDRPLAEIAPGLWVDTVTKDEYRTGEVTLTVDGAPVEVERY</sequence>
<dbReference type="RefSeq" id="WP_231439688.1">
    <property type="nucleotide sequence ID" value="NZ_JAJOMB010000003.1"/>
</dbReference>
<proteinExistence type="predicted"/>
<keyword evidence="1" id="KW-0812">Transmembrane</keyword>
<keyword evidence="1" id="KW-0472">Membrane</keyword>
<comment type="caution">
    <text evidence="2">The sequence shown here is derived from an EMBL/GenBank/DDBJ whole genome shotgun (WGS) entry which is preliminary data.</text>
</comment>
<protein>
    <submittedName>
        <fullName evidence="2">Uncharacterized protein</fullName>
    </submittedName>
</protein>
<keyword evidence="3" id="KW-1185">Reference proteome</keyword>
<dbReference type="Proteomes" id="UP001138997">
    <property type="component" value="Unassembled WGS sequence"/>
</dbReference>
<keyword evidence="1" id="KW-1133">Transmembrane helix</keyword>
<evidence type="ECO:0000313" key="2">
    <source>
        <dbReference type="EMBL" id="MCD5310636.1"/>
    </source>
</evidence>
<organism evidence="2 3">
    <name type="scientific">Kineosporia babensis</name>
    <dbReference type="NCBI Taxonomy" id="499548"/>
    <lineage>
        <taxon>Bacteria</taxon>
        <taxon>Bacillati</taxon>
        <taxon>Actinomycetota</taxon>
        <taxon>Actinomycetes</taxon>
        <taxon>Kineosporiales</taxon>
        <taxon>Kineosporiaceae</taxon>
        <taxon>Kineosporia</taxon>
    </lineage>
</organism>
<dbReference type="AlphaFoldDB" id="A0A9X1NBA8"/>
<feature type="transmembrane region" description="Helical" evidence="1">
    <location>
        <begin position="45"/>
        <end position="67"/>
    </location>
</feature>
<evidence type="ECO:0000256" key="1">
    <source>
        <dbReference type="SAM" id="Phobius"/>
    </source>
</evidence>
<name>A0A9X1NBA8_9ACTN</name>
<dbReference type="EMBL" id="JAJOMB010000003">
    <property type="protein sequence ID" value="MCD5310636.1"/>
    <property type="molecule type" value="Genomic_DNA"/>
</dbReference>
<evidence type="ECO:0000313" key="3">
    <source>
        <dbReference type="Proteomes" id="UP001138997"/>
    </source>
</evidence>